<gene>
    <name evidence="1" type="ORF">EA58_13735</name>
</gene>
<dbReference type="AlphaFoldDB" id="A0A066RT02"/>
<dbReference type="Proteomes" id="UP000027192">
    <property type="component" value="Unassembled WGS sequence"/>
</dbReference>
<comment type="caution">
    <text evidence="1">The sequence shown here is derived from an EMBL/GenBank/DDBJ whole genome shotgun (WGS) entry which is preliminary data.</text>
</comment>
<sequence length="149" mass="17042">MFAFGRHIETNHPIIAAPRPLIPWFFMGKINRAIIAGMKTLYIEFGEPESPFYIAIQCSRKRIACLLPKFEETQDLVKTVDFHGYVTTGKSGVEITKALNRSPIQIVKSFDEIVPPRAGNSEDWSDNLEQGFDIYDTENFENLKDPLIY</sequence>
<organism evidence="1 2">
    <name type="scientific">Photobacterium galatheae</name>
    <dbReference type="NCBI Taxonomy" id="1654360"/>
    <lineage>
        <taxon>Bacteria</taxon>
        <taxon>Pseudomonadati</taxon>
        <taxon>Pseudomonadota</taxon>
        <taxon>Gammaproteobacteria</taxon>
        <taxon>Vibrionales</taxon>
        <taxon>Vibrionaceae</taxon>
        <taxon>Photobacterium</taxon>
    </lineage>
</organism>
<keyword evidence="2" id="KW-1185">Reference proteome</keyword>
<name>A0A066RT02_9GAMM</name>
<proteinExistence type="predicted"/>
<evidence type="ECO:0000313" key="2">
    <source>
        <dbReference type="Proteomes" id="UP000027192"/>
    </source>
</evidence>
<dbReference type="EMBL" id="JMIB01000027">
    <property type="protein sequence ID" value="KDM90817.1"/>
    <property type="molecule type" value="Genomic_DNA"/>
</dbReference>
<accession>A0A066RT02</accession>
<dbReference type="RefSeq" id="WP_036753595.1">
    <property type="nucleotide sequence ID" value="NZ_JAGSGC010000004.1"/>
</dbReference>
<protein>
    <submittedName>
        <fullName evidence="1">Uncharacterized protein</fullName>
    </submittedName>
</protein>
<reference evidence="1 2" key="1">
    <citation type="submission" date="2014-04" db="EMBL/GenBank/DDBJ databases">
        <title>Draft genome sequence of Photobacterium halotolerans S2753: a solonamide, ngercheumicin and holomycin producer.</title>
        <authorList>
            <person name="Machado H.R."/>
            <person name="Gram L."/>
        </authorList>
    </citation>
    <scope>NUCLEOTIDE SEQUENCE [LARGE SCALE GENOMIC DNA]</scope>
    <source>
        <strain evidence="1 2">S2753</strain>
    </source>
</reference>
<evidence type="ECO:0000313" key="1">
    <source>
        <dbReference type="EMBL" id="KDM90817.1"/>
    </source>
</evidence>